<reference evidence="3 4" key="1">
    <citation type="submission" date="2019-08" db="EMBL/GenBank/DDBJ databases">
        <title>In-depth cultivation of the pig gut microbiome towards novel bacterial diversity and tailored functional studies.</title>
        <authorList>
            <person name="Wylensek D."/>
            <person name="Hitch T.C.A."/>
            <person name="Clavel T."/>
        </authorList>
    </citation>
    <scope>NUCLEOTIDE SEQUENCE [LARGE SCALE GENOMIC DNA]</scope>
    <source>
        <strain evidence="3 4">RF-GAM-744-WT-7</strain>
    </source>
</reference>
<proteinExistence type="inferred from homology"/>
<dbReference type="GO" id="GO:0016075">
    <property type="term" value="P:rRNA catabolic process"/>
    <property type="evidence" value="ECO:0007669"/>
    <property type="project" value="TreeGrafter"/>
</dbReference>
<dbReference type="GO" id="GO:0003677">
    <property type="term" value="F:DNA binding"/>
    <property type="evidence" value="ECO:0007669"/>
    <property type="project" value="InterPro"/>
</dbReference>
<gene>
    <name evidence="3" type="ORF">FYJ63_03160</name>
</gene>
<accession>A0A7K0K176</accession>
<keyword evidence="4" id="KW-1185">Reference proteome</keyword>
<dbReference type="EMBL" id="VUMY01000004">
    <property type="protein sequence ID" value="MST49246.1"/>
    <property type="molecule type" value="Genomic_DNA"/>
</dbReference>
<dbReference type="InterPro" id="IPR011067">
    <property type="entry name" value="Plasmid_toxin/cell-grow_inhib"/>
</dbReference>
<dbReference type="PANTHER" id="PTHR33988">
    <property type="entry name" value="ENDORIBONUCLEASE MAZF-RELATED"/>
    <property type="match status" value="1"/>
</dbReference>
<comment type="similarity">
    <text evidence="1">Belongs to the PemK/MazF family.</text>
</comment>
<organism evidence="3 4">
    <name type="scientific">Mobiluncus porci</name>
    <dbReference type="NCBI Taxonomy" id="2652278"/>
    <lineage>
        <taxon>Bacteria</taxon>
        <taxon>Bacillati</taxon>
        <taxon>Actinomycetota</taxon>
        <taxon>Actinomycetes</taxon>
        <taxon>Actinomycetales</taxon>
        <taxon>Actinomycetaceae</taxon>
        <taxon>Mobiluncus</taxon>
    </lineage>
</organism>
<evidence type="ECO:0000256" key="1">
    <source>
        <dbReference type="ARBA" id="ARBA00007521"/>
    </source>
</evidence>
<dbReference type="GO" id="GO:0004521">
    <property type="term" value="F:RNA endonuclease activity"/>
    <property type="evidence" value="ECO:0007669"/>
    <property type="project" value="TreeGrafter"/>
</dbReference>
<name>A0A7K0K176_9ACTO</name>
<dbReference type="InterPro" id="IPR003477">
    <property type="entry name" value="PemK-like"/>
</dbReference>
<keyword evidence="2" id="KW-1277">Toxin-antitoxin system</keyword>
<evidence type="ECO:0000313" key="3">
    <source>
        <dbReference type="EMBL" id="MST49246.1"/>
    </source>
</evidence>
<evidence type="ECO:0000313" key="4">
    <source>
        <dbReference type="Proteomes" id="UP000442535"/>
    </source>
</evidence>
<comment type="caution">
    <text evidence="3">The sequence shown here is derived from an EMBL/GenBank/DDBJ whole genome shotgun (WGS) entry which is preliminary data.</text>
</comment>
<evidence type="ECO:0000256" key="2">
    <source>
        <dbReference type="ARBA" id="ARBA00022649"/>
    </source>
</evidence>
<protein>
    <submittedName>
        <fullName evidence="3">Type II toxin-antitoxin system PemK/MazF family toxin</fullName>
    </submittedName>
</protein>
<dbReference type="Pfam" id="PF02452">
    <property type="entry name" value="PemK_toxin"/>
    <property type="match status" value="1"/>
</dbReference>
<dbReference type="RefSeq" id="WP_154543689.1">
    <property type="nucleotide sequence ID" value="NZ_VUMY01000004.1"/>
</dbReference>
<dbReference type="Proteomes" id="UP000442535">
    <property type="component" value="Unassembled WGS sequence"/>
</dbReference>
<dbReference type="Gene3D" id="2.30.30.110">
    <property type="match status" value="1"/>
</dbReference>
<sequence>MLTNQGDIVLVSFDPSRGHEAMKTRPGVVISTTKFNIATSLTMVAPITLRDNGFPLHVPLPEVLDMEDGREAVRGVVCVEQARSLDLEARNARIIGRLDRSTMGRILTIIGAIYGI</sequence>
<dbReference type="SUPFAM" id="SSF50118">
    <property type="entry name" value="Cell growth inhibitor/plasmid maintenance toxic component"/>
    <property type="match status" value="1"/>
</dbReference>
<dbReference type="GO" id="GO:0006402">
    <property type="term" value="P:mRNA catabolic process"/>
    <property type="evidence" value="ECO:0007669"/>
    <property type="project" value="TreeGrafter"/>
</dbReference>
<dbReference type="AlphaFoldDB" id="A0A7K0K176"/>
<dbReference type="PANTHER" id="PTHR33988:SF3">
    <property type="entry name" value="ENDORIBONUCLEASE TOXIN CHPB-RELATED"/>
    <property type="match status" value="1"/>
</dbReference>